<name>B6AI55_CRYMR</name>
<sequence length="155" mass="16892">MQKYINYRVRVTVQDDRMLVGNLMAFDKHMNVVLSDCQEYRSIKKKGEDLKEVKRSLGFIVLRGENIVTITAEAPPKSQSKRVTETPSVGNVQVIGRGAVIPAVGTIPGTIMTPGHINIPIPTLGSLPIITPGVGVAPISQHVQQPMSTNKKLPQ</sequence>
<dbReference type="Gene3D" id="2.30.30.100">
    <property type="match status" value="1"/>
</dbReference>
<dbReference type="Pfam" id="PF01423">
    <property type="entry name" value="LSM"/>
    <property type="match status" value="1"/>
</dbReference>
<evidence type="ECO:0000256" key="3">
    <source>
        <dbReference type="ARBA" id="ARBA00009123"/>
    </source>
</evidence>
<dbReference type="GO" id="GO:0003723">
    <property type="term" value="F:RNA binding"/>
    <property type="evidence" value="ECO:0007669"/>
    <property type="project" value="UniProtKB-KW"/>
</dbReference>
<evidence type="ECO:0000256" key="9">
    <source>
        <dbReference type="ARBA" id="ARBA00023274"/>
    </source>
</evidence>
<keyword evidence="13" id="KW-1185">Reference proteome</keyword>
<accession>B6AI55</accession>
<dbReference type="InterPro" id="IPR050914">
    <property type="entry name" value="snRNP_SmB/NAA38-like"/>
</dbReference>
<dbReference type="RefSeq" id="XP_002142245.1">
    <property type="nucleotide sequence ID" value="XM_002142209.1"/>
</dbReference>
<dbReference type="GO" id="GO:0005737">
    <property type="term" value="C:cytoplasm"/>
    <property type="evidence" value="ECO:0007669"/>
    <property type="project" value="UniProtKB-SubCell"/>
</dbReference>
<dbReference type="OrthoDB" id="2020720at2759"/>
<evidence type="ECO:0000256" key="5">
    <source>
        <dbReference type="ARBA" id="ARBA00022664"/>
    </source>
</evidence>
<dbReference type="Proteomes" id="UP000001460">
    <property type="component" value="Unassembled WGS sequence"/>
</dbReference>
<evidence type="ECO:0000256" key="8">
    <source>
        <dbReference type="ARBA" id="ARBA00023242"/>
    </source>
</evidence>
<evidence type="ECO:0000256" key="2">
    <source>
        <dbReference type="ARBA" id="ARBA00004496"/>
    </source>
</evidence>
<protein>
    <recommendedName>
        <fullName evidence="10">Sm protein B</fullName>
    </recommendedName>
</protein>
<evidence type="ECO:0000259" key="11">
    <source>
        <dbReference type="PROSITE" id="PS52002"/>
    </source>
</evidence>
<dbReference type="GO" id="GO:0005687">
    <property type="term" value="C:U4 snRNP"/>
    <property type="evidence" value="ECO:0007669"/>
    <property type="project" value="TreeGrafter"/>
</dbReference>
<dbReference type="eggNOG" id="KOG3168">
    <property type="taxonomic scope" value="Eukaryota"/>
</dbReference>
<proteinExistence type="inferred from homology"/>
<evidence type="ECO:0000313" key="13">
    <source>
        <dbReference type="Proteomes" id="UP000001460"/>
    </source>
</evidence>
<dbReference type="SUPFAM" id="SSF50182">
    <property type="entry name" value="Sm-like ribonucleoproteins"/>
    <property type="match status" value="1"/>
</dbReference>
<dbReference type="CDD" id="cd01717">
    <property type="entry name" value="Sm_B"/>
    <property type="match status" value="1"/>
</dbReference>
<dbReference type="EMBL" id="DS989735">
    <property type="protein sequence ID" value="EEA07896.1"/>
    <property type="molecule type" value="Genomic_DNA"/>
</dbReference>
<evidence type="ECO:0000256" key="10">
    <source>
        <dbReference type="ARBA" id="ARBA00041355"/>
    </source>
</evidence>
<keyword evidence="9" id="KW-0687">Ribonucleoprotein</keyword>
<dbReference type="GO" id="GO:0005685">
    <property type="term" value="C:U1 snRNP"/>
    <property type="evidence" value="ECO:0007669"/>
    <property type="project" value="TreeGrafter"/>
</dbReference>
<dbReference type="InterPro" id="IPR010920">
    <property type="entry name" value="LSM_dom_sf"/>
</dbReference>
<dbReference type="GO" id="GO:0046540">
    <property type="term" value="C:U4/U6 x U5 tri-snRNP complex"/>
    <property type="evidence" value="ECO:0007669"/>
    <property type="project" value="TreeGrafter"/>
</dbReference>
<dbReference type="GO" id="GO:0071013">
    <property type="term" value="C:catalytic step 2 spliceosome"/>
    <property type="evidence" value="ECO:0007669"/>
    <property type="project" value="TreeGrafter"/>
</dbReference>
<dbReference type="InterPro" id="IPR047575">
    <property type="entry name" value="Sm"/>
</dbReference>
<dbReference type="VEuPathDB" id="CryptoDB:CMU_029710"/>
<feature type="domain" description="Sm" evidence="11">
    <location>
        <begin position="1"/>
        <end position="76"/>
    </location>
</feature>
<dbReference type="PANTHER" id="PTHR10701:SF0">
    <property type="entry name" value="SMALL NUCLEAR RIBONUCLEOPROTEIN-ASSOCIATED PROTEIN B"/>
    <property type="match status" value="1"/>
</dbReference>
<dbReference type="GO" id="GO:0000398">
    <property type="term" value="P:mRNA splicing, via spliceosome"/>
    <property type="evidence" value="ECO:0007669"/>
    <property type="project" value="TreeGrafter"/>
</dbReference>
<gene>
    <name evidence="12" type="ORF">CMU_029710</name>
</gene>
<reference evidence="12" key="1">
    <citation type="submission" date="2008-06" db="EMBL/GenBank/DDBJ databases">
        <authorList>
            <person name="Lorenzi H."/>
            <person name="Inman J."/>
            <person name="Miller J."/>
            <person name="Schobel S."/>
            <person name="Amedeo P."/>
            <person name="Caler E.V."/>
            <person name="da Silva J."/>
        </authorList>
    </citation>
    <scope>NUCLEOTIDE SEQUENCE [LARGE SCALE GENOMIC DNA]</scope>
    <source>
        <strain evidence="12">RN66</strain>
    </source>
</reference>
<keyword evidence="5" id="KW-0507">mRNA processing</keyword>
<organism evidence="12 13">
    <name type="scientific">Cryptosporidium muris (strain RN66)</name>
    <dbReference type="NCBI Taxonomy" id="441375"/>
    <lineage>
        <taxon>Eukaryota</taxon>
        <taxon>Sar</taxon>
        <taxon>Alveolata</taxon>
        <taxon>Apicomplexa</taxon>
        <taxon>Conoidasida</taxon>
        <taxon>Coccidia</taxon>
        <taxon>Eucoccidiorida</taxon>
        <taxon>Eimeriorina</taxon>
        <taxon>Cryptosporidiidae</taxon>
        <taxon>Cryptosporidium</taxon>
    </lineage>
</organism>
<dbReference type="AlphaFoldDB" id="B6AI55"/>
<keyword evidence="8" id="KW-0539">Nucleus</keyword>
<dbReference type="GO" id="GO:0005682">
    <property type="term" value="C:U5 snRNP"/>
    <property type="evidence" value="ECO:0007669"/>
    <property type="project" value="TreeGrafter"/>
</dbReference>
<evidence type="ECO:0000256" key="6">
    <source>
        <dbReference type="ARBA" id="ARBA00022884"/>
    </source>
</evidence>
<evidence type="ECO:0000256" key="1">
    <source>
        <dbReference type="ARBA" id="ARBA00004123"/>
    </source>
</evidence>
<comment type="subcellular location">
    <subcellularLocation>
        <location evidence="2">Cytoplasm</location>
    </subcellularLocation>
    <subcellularLocation>
        <location evidence="1">Nucleus</location>
    </subcellularLocation>
</comment>
<dbReference type="SMART" id="SM00651">
    <property type="entry name" value="Sm"/>
    <property type="match status" value="1"/>
</dbReference>
<evidence type="ECO:0000256" key="4">
    <source>
        <dbReference type="ARBA" id="ARBA00022490"/>
    </source>
</evidence>
<dbReference type="STRING" id="441375.B6AI55"/>
<keyword evidence="7" id="KW-0508">mRNA splicing</keyword>
<comment type="similarity">
    <text evidence="3">Belongs to the snRNP SmB/SmN family.</text>
</comment>
<dbReference type="PROSITE" id="PS52002">
    <property type="entry name" value="SM"/>
    <property type="match status" value="1"/>
</dbReference>
<dbReference type="GO" id="GO:0005686">
    <property type="term" value="C:U2 snRNP"/>
    <property type="evidence" value="ECO:0007669"/>
    <property type="project" value="TreeGrafter"/>
</dbReference>
<dbReference type="InterPro" id="IPR001163">
    <property type="entry name" value="Sm_dom_euk/arc"/>
</dbReference>
<evidence type="ECO:0000313" key="12">
    <source>
        <dbReference type="EMBL" id="EEA07896.1"/>
    </source>
</evidence>
<keyword evidence="6" id="KW-0694">RNA-binding</keyword>
<dbReference type="GO" id="GO:0071004">
    <property type="term" value="C:U2-type prespliceosome"/>
    <property type="evidence" value="ECO:0007669"/>
    <property type="project" value="TreeGrafter"/>
</dbReference>
<dbReference type="GO" id="GO:0070990">
    <property type="term" value="F:snRNP binding"/>
    <property type="evidence" value="ECO:0007669"/>
    <property type="project" value="TreeGrafter"/>
</dbReference>
<dbReference type="GeneID" id="6997290"/>
<keyword evidence="4" id="KW-0963">Cytoplasm</keyword>
<dbReference type="PANTHER" id="PTHR10701">
    <property type="entry name" value="SMALL NUCLEAR RIBONUCLEOPROTEIN-ASSOCIATED PROTEIN B AND N"/>
    <property type="match status" value="1"/>
</dbReference>
<evidence type="ECO:0000256" key="7">
    <source>
        <dbReference type="ARBA" id="ARBA00023187"/>
    </source>
</evidence>